<dbReference type="AlphaFoldDB" id="A0ABD0T3F5"/>
<organism evidence="3 4">
    <name type="scientific">Loxostege sticticalis</name>
    <name type="common">Beet webworm moth</name>
    <dbReference type="NCBI Taxonomy" id="481309"/>
    <lineage>
        <taxon>Eukaryota</taxon>
        <taxon>Metazoa</taxon>
        <taxon>Ecdysozoa</taxon>
        <taxon>Arthropoda</taxon>
        <taxon>Hexapoda</taxon>
        <taxon>Insecta</taxon>
        <taxon>Pterygota</taxon>
        <taxon>Neoptera</taxon>
        <taxon>Endopterygota</taxon>
        <taxon>Lepidoptera</taxon>
        <taxon>Glossata</taxon>
        <taxon>Ditrysia</taxon>
        <taxon>Pyraloidea</taxon>
        <taxon>Crambidae</taxon>
        <taxon>Pyraustinae</taxon>
        <taxon>Loxostege</taxon>
    </lineage>
</organism>
<name>A0ABD0T3F5_LOXSC</name>
<reference evidence="3 4" key="1">
    <citation type="submission" date="2024-06" db="EMBL/GenBank/DDBJ databases">
        <title>A chromosome-level genome assembly of beet webworm, Loxostege sticticalis.</title>
        <authorList>
            <person name="Zhang Y."/>
        </authorList>
    </citation>
    <scope>NUCLEOTIDE SEQUENCE [LARGE SCALE GENOMIC DNA]</scope>
    <source>
        <strain evidence="3">AQ028</strain>
        <tissue evidence="3">Male pupae</tissue>
    </source>
</reference>
<dbReference type="Proteomes" id="UP001549921">
    <property type="component" value="Unassembled WGS sequence"/>
</dbReference>
<dbReference type="EMBL" id="JBEDNZ010000010">
    <property type="protein sequence ID" value="KAL0832536.1"/>
    <property type="molecule type" value="Genomic_DNA"/>
</dbReference>
<proteinExistence type="predicted"/>
<feature type="signal peptide" evidence="2">
    <location>
        <begin position="1"/>
        <end position="17"/>
    </location>
</feature>
<evidence type="ECO:0000313" key="3">
    <source>
        <dbReference type="EMBL" id="KAL0832536.1"/>
    </source>
</evidence>
<feature type="chain" id="PRO_5044826953" evidence="2">
    <location>
        <begin position="18"/>
        <end position="678"/>
    </location>
</feature>
<gene>
    <name evidence="3" type="ORF">ABMA28_000746</name>
</gene>
<comment type="caution">
    <text evidence="3">The sequence shown here is derived from an EMBL/GenBank/DDBJ whole genome shotgun (WGS) entry which is preliminary data.</text>
</comment>
<evidence type="ECO:0000313" key="4">
    <source>
        <dbReference type="Proteomes" id="UP001549921"/>
    </source>
</evidence>
<evidence type="ECO:0000256" key="2">
    <source>
        <dbReference type="SAM" id="SignalP"/>
    </source>
</evidence>
<sequence length="678" mass="75738">MIKLQLIYLTLCSLSQAAYYSRMATVNRIRAPTAFRPGVNLHRPTWTHQRLMPAASHRVPYVVYRNPPHRYAVKHYAPSATRNVFQHQHPQQHGWKTTPRLPALSPSTPEYEFVRAASAPPAHNAPNLSLSEKPIVVIDSENLVKSTSDAAHKPSYEVTEKYMEPGVYQMSPKIEVPVGFSKTTTLTSNDVQNLFRNGAAALQFASEYGLSIALPQPPMVQQQPQIVPQQFTMQGFNGLPSHQDLINAGAEGIVIPPHTLYQADPSFLQKLQAQLMQRYPSVEFIPYAADAPTINIPQFQHQQQPEHEAQIQHQAHNLFLLENEEITKQTPTSFEPQKNVVQRETHESSVMSLIPHSFTTNNDTENQIEVTSASQPHNVTVELVTAESKPSTTTVKYIIESTTQEQNVTPIYYAQVGQSIGNIIANGFYSALNDIRGAAALAQVEKPQEQQNQTTTTSTTTTASPELMTYFVQPPEGFKNHTEVKPHAGAPFTKAADSVNIAYTLLRANHKEPKVTKEGTVYAGQIVEATISEDQDFNKEKATLIQRRAPLRIISVTENKDQVTSTSVPPKITVVKAKIPPKSKLTFDDKTGEPVLRIYASYVDSGMQKELLASKFNNIKNVKEIIVKKPDGVENWTSAMVRKADKTQGHDSNQVTDFGLKLRSRSDDYIPLFEEYEE</sequence>
<accession>A0ABD0T3F5</accession>
<feature type="region of interest" description="Disordered" evidence="1">
    <location>
        <begin position="443"/>
        <end position="465"/>
    </location>
</feature>
<evidence type="ECO:0000256" key="1">
    <source>
        <dbReference type="SAM" id="MobiDB-lite"/>
    </source>
</evidence>
<protein>
    <submittedName>
        <fullName evidence="3">Uncharacterized protein</fullName>
    </submittedName>
</protein>
<keyword evidence="2" id="KW-0732">Signal</keyword>